<name>A0A917ZPF1_9ACTN</name>
<gene>
    <name evidence="4" type="ORF">GCM10012280_24000</name>
</gene>
<sequence>MAGLAGALIAGTAGCGALPGTGASSDPIVLMTWAPQGTKGTNMAGMPAIAQVFAKEVNARGGINGRKLKIITCNEGNDSHKAADCANEAVEAKAAAVVGSYSQFGSSFMPLLETAGIPYVGGYGITTDEFSSALSYPVNGGTPALLAGNGRQLADYGCDTVSLIRPDTAAGDLMPLFLDGGLHAGRRPRAVDIKALDDATDYTPEARHSVGSDLRGHCVTAALGDRTSTFFDSYRRLEPRHTKLSSVLGSIRQSLVDATGGASGPLEGVYVTGWYPPAADPRWDPMKEAVREYGFSDQRIDTADPGAQTTWVAYTAFEEIARTIQGEAIDSDTVRQALDNRKGISTGGLTPPLSWRFEDMLPLRDHSRIVNTAVTYQVVKEGRLVALRKGFVDVHKLLEVDVEDATG</sequence>
<keyword evidence="2" id="KW-0732">Signal</keyword>
<dbReference type="Pfam" id="PF13458">
    <property type="entry name" value="Peripla_BP_6"/>
    <property type="match status" value="1"/>
</dbReference>
<keyword evidence="5" id="KW-1185">Reference proteome</keyword>
<dbReference type="Proteomes" id="UP000641932">
    <property type="component" value="Unassembled WGS sequence"/>
</dbReference>
<evidence type="ECO:0000259" key="3">
    <source>
        <dbReference type="Pfam" id="PF13458"/>
    </source>
</evidence>
<reference evidence="4" key="2">
    <citation type="submission" date="2020-09" db="EMBL/GenBank/DDBJ databases">
        <authorList>
            <person name="Sun Q."/>
            <person name="Zhou Y."/>
        </authorList>
    </citation>
    <scope>NUCLEOTIDE SEQUENCE</scope>
    <source>
        <strain evidence="4">CGMCC 4.7201</strain>
    </source>
</reference>
<reference evidence="4" key="1">
    <citation type="journal article" date="2014" name="Int. J. Syst. Evol. Microbiol.">
        <title>Complete genome sequence of Corynebacterium casei LMG S-19264T (=DSM 44701T), isolated from a smear-ripened cheese.</title>
        <authorList>
            <consortium name="US DOE Joint Genome Institute (JGI-PGF)"/>
            <person name="Walter F."/>
            <person name="Albersmeier A."/>
            <person name="Kalinowski J."/>
            <person name="Ruckert C."/>
        </authorList>
    </citation>
    <scope>NUCLEOTIDE SEQUENCE</scope>
    <source>
        <strain evidence="4">CGMCC 4.7201</strain>
    </source>
</reference>
<organism evidence="4 5">
    <name type="scientific">Wenjunlia tyrosinilytica</name>
    <dbReference type="NCBI Taxonomy" id="1544741"/>
    <lineage>
        <taxon>Bacteria</taxon>
        <taxon>Bacillati</taxon>
        <taxon>Actinomycetota</taxon>
        <taxon>Actinomycetes</taxon>
        <taxon>Kitasatosporales</taxon>
        <taxon>Streptomycetaceae</taxon>
        <taxon>Wenjunlia</taxon>
    </lineage>
</organism>
<dbReference type="EMBL" id="BMMS01000009">
    <property type="protein sequence ID" value="GGO86864.1"/>
    <property type="molecule type" value="Genomic_DNA"/>
</dbReference>
<keyword evidence="4" id="KW-0449">Lipoprotein</keyword>
<evidence type="ECO:0000313" key="5">
    <source>
        <dbReference type="Proteomes" id="UP000641932"/>
    </source>
</evidence>
<proteinExistence type="inferred from homology"/>
<feature type="domain" description="Leucine-binding protein" evidence="3">
    <location>
        <begin position="39"/>
        <end position="346"/>
    </location>
</feature>
<comment type="similarity">
    <text evidence="1">Belongs to the leucine-binding protein family.</text>
</comment>
<dbReference type="InterPro" id="IPR028081">
    <property type="entry name" value="Leu-bd"/>
</dbReference>
<dbReference type="Gene3D" id="3.40.50.2300">
    <property type="match status" value="2"/>
</dbReference>
<evidence type="ECO:0000313" key="4">
    <source>
        <dbReference type="EMBL" id="GGO86864.1"/>
    </source>
</evidence>
<evidence type="ECO:0000256" key="1">
    <source>
        <dbReference type="ARBA" id="ARBA00010062"/>
    </source>
</evidence>
<dbReference type="SUPFAM" id="SSF53822">
    <property type="entry name" value="Periplasmic binding protein-like I"/>
    <property type="match status" value="1"/>
</dbReference>
<protein>
    <submittedName>
        <fullName evidence="4">Lipoprotein</fullName>
    </submittedName>
</protein>
<accession>A0A917ZPF1</accession>
<dbReference type="InterPro" id="IPR028082">
    <property type="entry name" value="Peripla_BP_I"/>
</dbReference>
<dbReference type="AlphaFoldDB" id="A0A917ZPF1"/>
<comment type="caution">
    <text evidence="4">The sequence shown here is derived from an EMBL/GenBank/DDBJ whole genome shotgun (WGS) entry which is preliminary data.</text>
</comment>
<evidence type="ECO:0000256" key="2">
    <source>
        <dbReference type="ARBA" id="ARBA00022729"/>
    </source>
</evidence>